<dbReference type="GO" id="GO:0006751">
    <property type="term" value="P:glutathione catabolic process"/>
    <property type="evidence" value="ECO:0007669"/>
    <property type="project" value="EnsemblFungi"/>
</dbReference>
<dbReference type="GO" id="GO:0003839">
    <property type="term" value="F:gamma-glutamylcyclotransferase activity"/>
    <property type="evidence" value="ECO:0007669"/>
    <property type="project" value="EnsemblFungi"/>
</dbReference>
<evidence type="ECO:0000256" key="2">
    <source>
        <dbReference type="ARBA" id="ARBA00023239"/>
    </source>
</evidence>
<dbReference type="Pfam" id="PF04752">
    <property type="entry name" value="ChaC"/>
    <property type="match status" value="1"/>
</dbReference>
<accession>A0A137P6I1</accession>
<dbReference type="PANTHER" id="PTHR12192:SF2">
    <property type="entry name" value="GLUTATHIONE-SPECIFIC GAMMA-GLUTAMYLCYCLOTRANSFERASE 2"/>
    <property type="match status" value="1"/>
</dbReference>
<keyword evidence="2" id="KW-0456">Lyase</keyword>
<dbReference type="Proteomes" id="UP000070444">
    <property type="component" value="Unassembled WGS sequence"/>
</dbReference>
<sequence length="255" mass="29371">MTIKDSVHSLELNQAEIDNAQKLNKLNNEQVEKIVGTQIEELIQEDDFDEDPMWVFGYGSLIWKVDFPTVERVPGYIKGFVRRFWQGSNDHRGTPEAPGRVVTLIPIDEYKDVKETYEDHFNINDQEELITWGMAYRIPKSKKEEVKHHLDYREKNGYSCYTVDIFHPDKAEPVVKNASVYIGTLDNEAYLGPAPYKELAKHILKSVGPSGPNIEYFLNLHQAVKTLFPNAEDPHLEAIQHQLHLLADSKDVETH</sequence>
<gene>
    <name evidence="3" type="ORF">CONCODRAFT_78740</name>
</gene>
<dbReference type="OrthoDB" id="1933483at2759"/>
<dbReference type="InterPro" id="IPR013024">
    <property type="entry name" value="GGCT-like"/>
</dbReference>
<evidence type="ECO:0000313" key="4">
    <source>
        <dbReference type="Proteomes" id="UP000070444"/>
    </source>
</evidence>
<organism evidence="3 4">
    <name type="scientific">Conidiobolus coronatus (strain ATCC 28846 / CBS 209.66 / NRRL 28638)</name>
    <name type="common">Delacroixia coronata</name>
    <dbReference type="NCBI Taxonomy" id="796925"/>
    <lineage>
        <taxon>Eukaryota</taxon>
        <taxon>Fungi</taxon>
        <taxon>Fungi incertae sedis</taxon>
        <taxon>Zoopagomycota</taxon>
        <taxon>Entomophthoromycotina</taxon>
        <taxon>Entomophthoromycetes</taxon>
        <taxon>Entomophthorales</taxon>
        <taxon>Ancylistaceae</taxon>
        <taxon>Conidiobolus</taxon>
    </lineage>
</organism>
<reference evidence="3 4" key="1">
    <citation type="journal article" date="2015" name="Genome Biol. Evol.">
        <title>Phylogenomic analyses indicate that early fungi evolved digesting cell walls of algal ancestors of land plants.</title>
        <authorList>
            <person name="Chang Y."/>
            <person name="Wang S."/>
            <person name="Sekimoto S."/>
            <person name="Aerts A.L."/>
            <person name="Choi C."/>
            <person name="Clum A."/>
            <person name="LaButti K.M."/>
            <person name="Lindquist E.A."/>
            <person name="Yee Ngan C."/>
            <person name="Ohm R.A."/>
            <person name="Salamov A.A."/>
            <person name="Grigoriev I.V."/>
            <person name="Spatafora J.W."/>
            <person name="Berbee M.L."/>
        </authorList>
    </citation>
    <scope>NUCLEOTIDE SEQUENCE [LARGE SCALE GENOMIC DNA]</scope>
    <source>
        <strain evidence="3 4">NRRL 28638</strain>
    </source>
</reference>
<dbReference type="STRING" id="796925.A0A137P6I1"/>
<dbReference type="AlphaFoldDB" id="A0A137P6I1"/>
<dbReference type="EC" id="4.3.2.7" evidence="1"/>
<protein>
    <recommendedName>
        <fullName evidence="1">glutathione-specific gamma-glutamylcyclotransferase</fullName>
        <ecNumber evidence="1">4.3.2.7</ecNumber>
    </recommendedName>
</protein>
<keyword evidence="4" id="KW-1185">Reference proteome</keyword>
<name>A0A137P6I1_CONC2</name>
<dbReference type="InterPro" id="IPR006840">
    <property type="entry name" value="ChaC"/>
</dbReference>
<proteinExistence type="predicted"/>
<dbReference type="CDD" id="cd06661">
    <property type="entry name" value="GGCT_like"/>
    <property type="match status" value="1"/>
</dbReference>
<evidence type="ECO:0000313" key="3">
    <source>
        <dbReference type="EMBL" id="KXN70612.1"/>
    </source>
</evidence>
<dbReference type="GO" id="GO:0005737">
    <property type="term" value="C:cytoplasm"/>
    <property type="evidence" value="ECO:0007669"/>
    <property type="project" value="TreeGrafter"/>
</dbReference>
<dbReference type="Gene3D" id="3.10.490.10">
    <property type="entry name" value="Gamma-glutamyl cyclotransferase-like"/>
    <property type="match status" value="1"/>
</dbReference>
<dbReference type="GO" id="GO:0061928">
    <property type="term" value="F:glutathione specific gamma-glutamylcyclotransferase activity"/>
    <property type="evidence" value="ECO:0007669"/>
    <property type="project" value="UniProtKB-EC"/>
</dbReference>
<dbReference type="EMBL" id="KQ964497">
    <property type="protein sequence ID" value="KXN70612.1"/>
    <property type="molecule type" value="Genomic_DNA"/>
</dbReference>
<dbReference type="OMA" id="WIFGYGE"/>
<evidence type="ECO:0000256" key="1">
    <source>
        <dbReference type="ARBA" id="ARBA00012344"/>
    </source>
</evidence>
<dbReference type="PANTHER" id="PTHR12192">
    <property type="entry name" value="CATION TRANSPORT PROTEIN CHAC-RELATED"/>
    <property type="match status" value="1"/>
</dbReference>